<evidence type="ECO:0000313" key="1">
    <source>
        <dbReference type="EMBL" id="KAK6733977.1"/>
    </source>
</evidence>
<sequence>MRIYGASPEVSMVLLMNIPRPFDTNTTATFSIQSNGLSISWDGYTKGCASIREDNAGVPTSTCYDISTTNQGGYTKVGKV</sequence>
<protein>
    <submittedName>
        <fullName evidence="1">Uncharacterized protein</fullName>
    </submittedName>
</protein>
<organism evidence="1 2">
    <name type="scientific">Necator americanus</name>
    <name type="common">Human hookworm</name>
    <dbReference type="NCBI Taxonomy" id="51031"/>
    <lineage>
        <taxon>Eukaryota</taxon>
        <taxon>Metazoa</taxon>
        <taxon>Ecdysozoa</taxon>
        <taxon>Nematoda</taxon>
        <taxon>Chromadorea</taxon>
        <taxon>Rhabditida</taxon>
        <taxon>Rhabditina</taxon>
        <taxon>Rhabditomorpha</taxon>
        <taxon>Strongyloidea</taxon>
        <taxon>Ancylostomatidae</taxon>
        <taxon>Bunostominae</taxon>
        <taxon>Necator</taxon>
    </lineage>
</organism>
<gene>
    <name evidence="1" type="primary">Necator_chrII.g5425</name>
    <name evidence="1" type="ORF">RB195_017632</name>
</gene>
<dbReference type="Proteomes" id="UP001303046">
    <property type="component" value="Unassembled WGS sequence"/>
</dbReference>
<dbReference type="EMBL" id="JAVFWL010000002">
    <property type="protein sequence ID" value="KAK6733977.1"/>
    <property type="molecule type" value="Genomic_DNA"/>
</dbReference>
<keyword evidence="2" id="KW-1185">Reference proteome</keyword>
<name>A0ABR1C8F4_NECAM</name>
<accession>A0ABR1C8F4</accession>
<evidence type="ECO:0000313" key="2">
    <source>
        <dbReference type="Proteomes" id="UP001303046"/>
    </source>
</evidence>
<proteinExistence type="predicted"/>
<reference evidence="1 2" key="1">
    <citation type="submission" date="2023-08" db="EMBL/GenBank/DDBJ databases">
        <title>A Necator americanus chromosomal reference genome.</title>
        <authorList>
            <person name="Ilik V."/>
            <person name="Petrzelkova K.J."/>
            <person name="Pardy F."/>
            <person name="Fuh T."/>
            <person name="Niatou-Singa F.S."/>
            <person name="Gouil Q."/>
            <person name="Baker L."/>
            <person name="Ritchie M.E."/>
            <person name="Jex A.R."/>
            <person name="Gazzola D."/>
            <person name="Li H."/>
            <person name="Toshio Fujiwara R."/>
            <person name="Zhan B."/>
            <person name="Aroian R.V."/>
            <person name="Pafco B."/>
            <person name="Schwarz E.M."/>
        </authorList>
    </citation>
    <scope>NUCLEOTIDE SEQUENCE [LARGE SCALE GENOMIC DNA]</scope>
    <source>
        <strain evidence="1 2">Aroian</strain>
        <tissue evidence="1">Whole animal</tissue>
    </source>
</reference>
<comment type="caution">
    <text evidence="1">The sequence shown here is derived from an EMBL/GenBank/DDBJ whole genome shotgun (WGS) entry which is preliminary data.</text>
</comment>